<dbReference type="PANTHER" id="PTHR19303">
    <property type="entry name" value="TRANSPOSON"/>
    <property type="match status" value="1"/>
</dbReference>
<dbReference type="PANTHER" id="PTHR19303:SF57">
    <property type="entry name" value="HTH CENPB-TYPE DOMAIN-CONTAINING PROTEIN"/>
    <property type="match status" value="1"/>
</dbReference>
<dbReference type="STRING" id="94130.A0A2Z6RKK9"/>
<comment type="caution">
    <text evidence="3">The sequence shown here is derived from an EMBL/GenBank/DDBJ whole genome shotgun (WGS) entry which is preliminary data.</text>
</comment>
<dbReference type="InterPro" id="IPR050863">
    <property type="entry name" value="CenT-Element_Derived"/>
</dbReference>
<accession>A0A2Z6RKK9</accession>
<dbReference type="Pfam" id="PF03184">
    <property type="entry name" value="DDE_1"/>
    <property type="match status" value="1"/>
</dbReference>
<dbReference type="InterPro" id="IPR009057">
    <property type="entry name" value="Homeodomain-like_sf"/>
</dbReference>
<evidence type="ECO:0000259" key="2">
    <source>
        <dbReference type="PROSITE" id="PS51253"/>
    </source>
</evidence>
<evidence type="ECO:0000313" key="4">
    <source>
        <dbReference type="Proteomes" id="UP000247702"/>
    </source>
</evidence>
<dbReference type="Pfam" id="PF03221">
    <property type="entry name" value="HTH_Tnp_Tc5"/>
    <property type="match status" value="1"/>
</dbReference>
<dbReference type="InterPro" id="IPR004875">
    <property type="entry name" value="DDE_SF_endonuclease_dom"/>
</dbReference>
<gene>
    <name evidence="3" type="ORF">RclHR1_05050011</name>
</gene>
<reference evidence="3 4" key="1">
    <citation type="submission" date="2017-11" db="EMBL/GenBank/DDBJ databases">
        <title>The genome of Rhizophagus clarus HR1 reveals common genetic basis of auxotrophy among arbuscular mycorrhizal fungi.</title>
        <authorList>
            <person name="Kobayashi Y."/>
        </authorList>
    </citation>
    <scope>NUCLEOTIDE SEQUENCE [LARGE SCALE GENOMIC DNA]</scope>
    <source>
        <strain evidence="3 4">HR1</strain>
    </source>
</reference>
<dbReference type="EMBL" id="BEXD01003877">
    <property type="protein sequence ID" value="GBC03286.1"/>
    <property type="molecule type" value="Genomic_DNA"/>
</dbReference>
<name>A0A2Z6RKK9_9GLOM</name>
<dbReference type="AlphaFoldDB" id="A0A2Z6RKK9"/>
<dbReference type="Proteomes" id="UP000247702">
    <property type="component" value="Unassembled WGS sequence"/>
</dbReference>
<dbReference type="PROSITE" id="PS51253">
    <property type="entry name" value="HTH_CENPB"/>
    <property type="match status" value="1"/>
</dbReference>
<evidence type="ECO:0000313" key="3">
    <source>
        <dbReference type="EMBL" id="GBC03286.1"/>
    </source>
</evidence>
<protein>
    <recommendedName>
        <fullName evidence="2">HTH CENPB-type domain-containing protein</fullName>
    </recommendedName>
</protein>
<keyword evidence="4" id="KW-1185">Reference proteome</keyword>
<feature type="domain" description="HTH CENPB-type" evidence="2">
    <location>
        <begin position="57"/>
        <end position="134"/>
    </location>
</feature>
<organism evidence="3 4">
    <name type="scientific">Rhizophagus clarus</name>
    <dbReference type="NCBI Taxonomy" id="94130"/>
    <lineage>
        <taxon>Eukaryota</taxon>
        <taxon>Fungi</taxon>
        <taxon>Fungi incertae sedis</taxon>
        <taxon>Mucoromycota</taxon>
        <taxon>Glomeromycotina</taxon>
        <taxon>Glomeromycetes</taxon>
        <taxon>Glomerales</taxon>
        <taxon>Glomeraceae</taxon>
        <taxon>Rhizophagus</taxon>
    </lineage>
</organism>
<sequence length="271" mass="31190">MAEGLPALGQYHVTMAQTFGCNISAFRDPIHAVLVPLESSHHALSNKLKSANGKNRRVGAGRKPQYPEAEASLKTWVIEFRKDGIAVTPKMVKIYMKEILIKEFAHIYLNSENFLASDRWFYGFLKRSGFSLRRKTKIGQKLPAQLSEKLLEFQRFIIKKRKQFEYELCEIGNMDETPVYFDMVGNLTIENRGVKSVQVRTTGNEKNRFTCVLTVLADGTKLPPIVIFKGKQMPKNLPSGIIVMMHPKGWMDEFGMKTWFNKVWKKKTRRK</sequence>
<proteinExistence type="predicted"/>
<dbReference type="InterPro" id="IPR006600">
    <property type="entry name" value="HTH_CenpB_DNA-bd_dom"/>
</dbReference>
<dbReference type="GO" id="GO:0003677">
    <property type="term" value="F:DNA binding"/>
    <property type="evidence" value="ECO:0007669"/>
    <property type="project" value="UniProtKB-KW"/>
</dbReference>
<dbReference type="SUPFAM" id="SSF46689">
    <property type="entry name" value="Homeodomain-like"/>
    <property type="match status" value="1"/>
</dbReference>
<keyword evidence="1" id="KW-0238">DNA-binding</keyword>
<evidence type="ECO:0000256" key="1">
    <source>
        <dbReference type="ARBA" id="ARBA00023125"/>
    </source>
</evidence>
<dbReference type="Gene3D" id="1.10.10.60">
    <property type="entry name" value="Homeodomain-like"/>
    <property type="match status" value="1"/>
</dbReference>
<dbReference type="GO" id="GO:0005634">
    <property type="term" value="C:nucleus"/>
    <property type="evidence" value="ECO:0007669"/>
    <property type="project" value="TreeGrafter"/>
</dbReference>